<dbReference type="InterPro" id="IPR011050">
    <property type="entry name" value="Pectin_lyase_fold/virulence"/>
</dbReference>
<keyword evidence="1" id="KW-0472">Membrane</keyword>
<dbReference type="SMART" id="SM00710">
    <property type="entry name" value="PbH1"/>
    <property type="match status" value="6"/>
</dbReference>
<name>A0A1X7T5U4_AMPQE</name>
<reference evidence="3" key="1">
    <citation type="submission" date="2017-05" db="UniProtKB">
        <authorList>
            <consortium name="EnsemblMetazoa"/>
        </authorList>
    </citation>
    <scope>IDENTIFICATION</scope>
</reference>
<sequence length="797" mass="89678">MFPLVAVLLFFSSYCSVSSHQYYVSDDCSSVTHTPCNPLSVYAGNISQYNNSIFYFVGTNTIPGKVSLLQVQYITLEGMGDHSVLDCTSIPRYRNILIKSSSHIKLVNISTTQCGIIIRNSNHTTIANCNFDSYTYIRNGFDVNIVNTKFYAIRIAYTQPVSCQRNMQQYPLSLKNVTTDNRLFLRICHGRSYNVNVITENFKSNQGRFDAAICTNSLYHINITNVSRRNAYNGLRILYRFIKTESCSLNHVQNPSKLIIEKSHFDDNMKGLSILKLPVSKTNGKYVHHSILVKSCWIRNNKQYGLFFENYSLEAMKYYTISINDTEIIGNKQNGLIYTDVVLNNVTISNSTATGLSILGSTVKINGSAFITNNIGKDGGGMAIHDDSVIILFPNTSVNISNNHASHKGGGVYFRNRITCLFKSDRYVHVHMLNNTATVAGDDSYGNIVNAVHNCPPVFQPKVIKLSSDAIDLKFCNPENSTAIEQYNESIPKKEIFPGEKLKFYIAMEGMGYNNEYSITNGVIDININDEEKLKEVPVNANCSLVEFTPNQTELDTLHNVTLTIHQYFDQFPLSHGGTTSFFEFNDRSTQRSLQFKYSVNPCPIGFINNSGKCICRENISRKGARCNINTQTIEHDGKKWIGEYNNTCFISEACLLHCASTGPVSFTMDRPDAQCEDNRGERMCGSCKKSLLLGSNRCDECKNPHLTALYILIFALMGILLVVLLIALNLTVSNGMLNGLLFYANIIKLYEPIFLRKEYFKNSEYVSLVIASWSNLDFGFEVCFYEGMDSAVLEIW</sequence>
<proteinExistence type="predicted"/>
<evidence type="ECO:0000256" key="1">
    <source>
        <dbReference type="SAM" id="Phobius"/>
    </source>
</evidence>
<dbReference type="InParanoid" id="A0A1X7T5U4"/>
<evidence type="ECO:0000256" key="2">
    <source>
        <dbReference type="SAM" id="SignalP"/>
    </source>
</evidence>
<evidence type="ECO:0000313" key="3">
    <source>
        <dbReference type="EnsemblMetazoa" id="Aqu2.1.09750_001"/>
    </source>
</evidence>
<feature type="transmembrane region" description="Helical" evidence="1">
    <location>
        <begin position="709"/>
        <end position="733"/>
    </location>
</feature>
<evidence type="ECO:0008006" key="4">
    <source>
        <dbReference type="Google" id="ProtNLM"/>
    </source>
</evidence>
<accession>A0A1X7T5U4</accession>
<dbReference type="SUPFAM" id="SSF51126">
    <property type="entry name" value="Pectin lyase-like"/>
    <property type="match status" value="1"/>
</dbReference>
<keyword evidence="2" id="KW-0732">Signal</keyword>
<organism evidence="3">
    <name type="scientific">Amphimedon queenslandica</name>
    <name type="common">Sponge</name>
    <dbReference type="NCBI Taxonomy" id="400682"/>
    <lineage>
        <taxon>Eukaryota</taxon>
        <taxon>Metazoa</taxon>
        <taxon>Porifera</taxon>
        <taxon>Demospongiae</taxon>
        <taxon>Heteroscleromorpha</taxon>
        <taxon>Haplosclerida</taxon>
        <taxon>Niphatidae</taxon>
        <taxon>Amphimedon</taxon>
    </lineage>
</organism>
<protein>
    <recommendedName>
        <fullName evidence="4">Right handed beta helix domain-containing protein</fullName>
    </recommendedName>
</protein>
<keyword evidence="1" id="KW-0812">Transmembrane</keyword>
<dbReference type="AlphaFoldDB" id="A0A1X7T5U4"/>
<dbReference type="EnsemblMetazoa" id="Aqu2.1.09750_001">
    <property type="protein sequence ID" value="Aqu2.1.09750_001"/>
    <property type="gene ID" value="Aqu2.1.09750"/>
</dbReference>
<dbReference type="InterPro" id="IPR006626">
    <property type="entry name" value="PbH1"/>
</dbReference>
<feature type="signal peptide" evidence="2">
    <location>
        <begin position="1"/>
        <end position="19"/>
    </location>
</feature>
<feature type="chain" id="PRO_5010873033" description="Right handed beta helix domain-containing protein" evidence="2">
    <location>
        <begin position="20"/>
        <end position="797"/>
    </location>
</feature>
<keyword evidence="1" id="KW-1133">Transmembrane helix</keyword>